<evidence type="ECO:0000313" key="2">
    <source>
        <dbReference type="Proteomes" id="UP000298663"/>
    </source>
</evidence>
<accession>A0A4U5MJJ2</accession>
<protein>
    <submittedName>
        <fullName evidence="1">Uncharacterized protein</fullName>
    </submittedName>
</protein>
<dbReference type="GO" id="GO:0016491">
    <property type="term" value="F:oxidoreductase activity"/>
    <property type="evidence" value="ECO:0007669"/>
    <property type="project" value="TreeGrafter"/>
</dbReference>
<dbReference type="Proteomes" id="UP000298663">
    <property type="component" value="Unassembled WGS sequence"/>
</dbReference>
<comment type="caution">
    <text evidence="1">The sequence shown here is derived from an EMBL/GenBank/DDBJ whole genome shotgun (WGS) entry which is preliminary data.</text>
</comment>
<dbReference type="PANTHER" id="PTHR43313">
    <property type="entry name" value="SHORT-CHAIN DEHYDROGENASE/REDUCTASE FAMILY 9C"/>
    <property type="match status" value="1"/>
</dbReference>
<reference evidence="1 2" key="2">
    <citation type="journal article" date="2019" name="G3 (Bethesda)">
        <title>Hybrid Assembly of the Genome of the Entomopathogenic Nematode Steinernema carpocapsae Identifies the X-Chromosome.</title>
        <authorList>
            <person name="Serra L."/>
            <person name="Macchietto M."/>
            <person name="Macias-Munoz A."/>
            <person name="McGill C.J."/>
            <person name="Rodriguez I.M."/>
            <person name="Rodriguez B."/>
            <person name="Murad R."/>
            <person name="Mortazavi A."/>
        </authorList>
    </citation>
    <scope>NUCLEOTIDE SEQUENCE [LARGE SCALE GENOMIC DNA]</scope>
    <source>
        <strain evidence="1 2">ALL</strain>
    </source>
</reference>
<dbReference type="GO" id="GO:0008202">
    <property type="term" value="P:steroid metabolic process"/>
    <property type="evidence" value="ECO:0007669"/>
    <property type="project" value="TreeGrafter"/>
</dbReference>
<reference evidence="1 2" key="1">
    <citation type="journal article" date="2015" name="Genome Biol.">
        <title>Comparative genomics of Steinernema reveals deeply conserved gene regulatory networks.</title>
        <authorList>
            <person name="Dillman A.R."/>
            <person name="Macchietto M."/>
            <person name="Porter C.F."/>
            <person name="Rogers A."/>
            <person name="Williams B."/>
            <person name="Antoshechkin I."/>
            <person name="Lee M.M."/>
            <person name="Goodwin Z."/>
            <person name="Lu X."/>
            <person name="Lewis E.E."/>
            <person name="Goodrich-Blair H."/>
            <person name="Stock S.P."/>
            <person name="Adams B.J."/>
            <person name="Sternberg P.W."/>
            <person name="Mortazavi A."/>
        </authorList>
    </citation>
    <scope>NUCLEOTIDE SEQUENCE [LARGE SCALE GENOMIC DNA]</scope>
    <source>
        <strain evidence="1 2">ALL</strain>
    </source>
</reference>
<dbReference type="AlphaFoldDB" id="A0A4U5MJJ2"/>
<organism evidence="1 2">
    <name type="scientific">Steinernema carpocapsae</name>
    <name type="common">Entomopathogenic nematode</name>
    <dbReference type="NCBI Taxonomy" id="34508"/>
    <lineage>
        <taxon>Eukaryota</taxon>
        <taxon>Metazoa</taxon>
        <taxon>Ecdysozoa</taxon>
        <taxon>Nematoda</taxon>
        <taxon>Chromadorea</taxon>
        <taxon>Rhabditida</taxon>
        <taxon>Tylenchina</taxon>
        <taxon>Panagrolaimomorpha</taxon>
        <taxon>Strongyloidoidea</taxon>
        <taxon>Steinernematidae</taxon>
        <taxon>Steinernema</taxon>
    </lineage>
</organism>
<proteinExistence type="predicted"/>
<name>A0A4U5MJJ2_STECR</name>
<sequence length="143" mass="16975">MDTLRKEIKGFGVTCCILEPGIFKTPLLDVDMHNARVNQVWAKLSEEQRAEYGESYKDYFAKNWNEAMHRLGTDKTHYVVDNYYHAITAKYPRLRYRCGWDAILFYVPISYLPTEVEDWIFRKLAKQDVLPVAIEEEMKKKKM</sequence>
<dbReference type="PANTHER" id="PTHR43313:SF34">
    <property type="entry name" value="RETINOL DEHYDROGENASE 7"/>
    <property type="match status" value="1"/>
</dbReference>
<gene>
    <name evidence="1" type="ORF">L596_021426</name>
</gene>
<keyword evidence="2" id="KW-1185">Reference proteome</keyword>
<dbReference type="Gene3D" id="3.40.50.720">
    <property type="entry name" value="NAD(P)-binding Rossmann-like Domain"/>
    <property type="match status" value="1"/>
</dbReference>
<dbReference type="STRING" id="34508.A0A4U5MJJ2"/>
<dbReference type="EMBL" id="AZBU02000007">
    <property type="protein sequence ID" value="TKR69243.1"/>
    <property type="molecule type" value="Genomic_DNA"/>
</dbReference>
<evidence type="ECO:0000313" key="1">
    <source>
        <dbReference type="EMBL" id="TKR69243.1"/>
    </source>
</evidence>
<dbReference type="OrthoDB" id="294295at2759"/>